<feature type="compositionally biased region" description="Low complexity" evidence="1">
    <location>
        <begin position="302"/>
        <end position="314"/>
    </location>
</feature>
<evidence type="ECO:0000313" key="4">
    <source>
        <dbReference type="Proteomes" id="UP000249547"/>
    </source>
</evidence>
<dbReference type="AlphaFoldDB" id="A0A327Q5S3"/>
<keyword evidence="2" id="KW-1133">Transmembrane helix</keyword>
<dbReference type="Proteomes" id="UP000249547">
    <property type="component" value="Unassembled WGS sequence"/>
</dbReference>
<proteinExistence type="predicted"/>
<dbReference type="EMBL" id="QLLL01000009">
    <property type="protein sequence ID" value="RAI99779.1"/>
    <property type="molecule type" value="Genomic_DNA"/>
</dbReference>
<accession>A0A327Q5S3</accession>
<feature type="compositionally biased region" description="Basic and acidic residues" evidence="1">
    <location>
        <begin position="316"/>
        <end position="329"/>
    </location>
</feature>
<organism evidence="3 4">
    <name type="scientific">Chitinophaga skermanii</name>
    <dbReference type="NCBI Taxonomy" id="331697"/>
    <lineage>
        <taxon>Bacteria</taxon>
        <taxon>Pseudomonadati</taxon>
        <taxon>Bacteroidota</taxon>
        <taxon>Chitinophagia</taxon>
        <taxon>Chitinophagales</taxon>
        <taxon>Chitinophagaceae</taxon>
        <taxon>Chitinophaga</taxon>
    </lineage>
</organism>
<feature type="region of interest" description="Disordered" evidence="1">
    <location>
        <begin position="295"/>
        <end position="350"/>
    </location>
</feature>
<reference evidence="3 4" key="1">
    <citation type="submission" date="2018-06" db="EMBL/GenBank/DDBJ databases">
        <title>Genomic Encyclopedia of Archaeal and Bacterial Type Strains, Phase II (KMG-II): from individual species to whole genera.</title>
        <authorList>
            <person name="Goeker M."/>
        </authorList>
    </citation>
    <scope>NUCLEOTIDE SEQUENCE [LARGE SCALE GENOMIC DNA]</scope>
    <source>
        <strain evidence="3 4">DSM 23857</strain>
    </source>
</reference>
<keyword evidence="4" id="KW-1185">Reference proteome</keyword>
<evidence type="ECO:0000256" key="2">
    <source>
        <dbReference type="SAM" id="Phobius"/>
    </source>
</evidence>
<dbReference type="OrthoDB" id="1426471at2"/>
<evidence type="ECO:0000256" key="1">
    <source>
        <dbReference type="SAM" id="MobiDB-lite"/>
    </source>
</evidence>
<comment type="caution">
    <text evidence="3">The sequence shown here is derived from an EMBL/GenBank/DDBJ whole genome shotgun (WGS) entry which is preliminary data.</text>
</comment>
<evidence type="ECO:0000313" key="3">
    <source>
        <dbReference type="EMBL" id="RAI99779.1"/>
    </source>
</evidence>
<keyword evidence="2" id="KW-0812">Transmembrane</keyword>
<gene>
    <name evidence="3" type="ORF">LX64_04332</name>
</gene>
<protein>
    <submittedName>
        <fullName evidence="3">Uncharacterized protein</fullName>
    </submittedName>
</protein>
<dbReference type="RefSeq" id="WP_148707419.1">
    <property type="nucleotide sequence ID" value="NZ_QLLL01000009.1"/>
</dbReference>
<feature type="transmembrane region" description="Helical" evidence="2">
    <location>
        <begin position="112"/>
        <end position="129"/>
    </location>
</feature>
<name>A0A327Q5S3_9BACT</name>
<keyword evidence="2" id="KW-0472">Membrane</keyword>
<feature type="region of interest" description="Disordered" evidence="1">
    <location>
        <begin position="57"/>
        <end position="84"/>
    </location>
</feature>
<sequence length="534" mass="59910">MYYLSCIKCFHRNKLTGESVTFCEKCGERLPFNFQDFKANRPNSTFQEYLALQPGLGNDGELDTVSNPPPIPTSSNSQRKTPQPDILDIFEKKEEVQRMSKANEQERRHNRAIIAMVLVAFLFFAGWVVKTYIIDRLDPYSYTTFHDGSEKNITIQTPFEMKKLDKMPDYTKASAIYFGGSDTLGVIYGYQEMAKGYGLDFKSVAQNITSSFKSQFSSMKDMDITEGVVGQQSAWYCASEMTYKGAAYELKIVVAGGLLEASYVGVFCRKDQPAMLKSMEKIIKSAGFKTYKQHADDLNRNSSPTTPTAPTASTNEQDKEQPKVEEIKLDNPNAPANQPDEYSEEYTGENSTIDPAYGLGMSNIKITSALSGGQIFSKGPVEKSLAVEYDHAFVKSSDWGLTYWENTQRYTAKSANLEVVYEYSKGSTYDTYDPANFTSMLEVSFGGNDYLDFISKTDAKGVVSKYDDNGVQVEIAANMSKGLFKYAGRDRGFYVVHAGQAKELWVITIVYDPKDKASERKAVEVFMSINFKKK</sequence>